<dbReference type="EMBL" id="VSSQ01000456">
    <property type="protein sequence ID" value="MPL95138.1"/>
    <property type="molecule type" value="Genomic_DNA"/>
</dbReference>
<evidence type="ECO:0000259" key="1">
    <source>
        <dbReference type="Pfam" id="PF00535"/>
    </source>
</evidence>
<dbReference type="CDD" id="cd04196">
    <property type="entry name" value="GT_2_like_d"/>
    <property type="match status" value="1"/>
</dbReference>
<comment type="caution">
    <text evidence="2">The sequence shown here is derived from an EMBL/GenBank/DDBJ whole genome shotgun (WGS) entry which is preliminary data.</text>
</comment>
<dbReference type="Pfam" id="PF00535">
    <property type="entry name" value="Glycos_transf_2"/>
    <property type="match status" value="1"/>
</dbReference>
<name>A0A644VUT4_9ZZZZ</name>
<dbReference type="InterPro" id="IPR029044">
    <property type="entry name" value="Nucleotide-diphossugar_trans"/>
</dbReference>
<dbReference type="GO" id="GO:0016758">
    <property type="term" value="F:hexosyltransferase activity"/>
    <property type="evidence" value="ECO:0007669"/>
    <property type="project" value="UniProtKB-ARBA"/>
</dbReference>
<protein>
    <recommendedName>
        <fullName evidence="1">Glycosyltransferase 2-like domain-containing protein</fullName>
    </recommendedName>
</protein>
<proteinExistence type="predicted"/>
<dbReference type="Gene3D" id="3.90.550.10">
    <property type="entry name" value="Spore Coat Polysaccharide Biosynthesis Protein SpsA, Chain A"/>
    <property type="match status" value="1"/>
</dbReference>
<dbReference type="SUPFAM" id="SSF53448">
    <property type="entry name" value="Nucleotide-diphospho-sugar transferases"/>
    <property type="match status" value="1"/>
</dbReference>
<reference evidence="2" key="1">
    <citation type="submission" date="2019-08" db="EMBL/GenBank/DDBJ databases">
        <authorList>
            <person name="Kucharzyk K."/>
            <person name="Murdoch R.W."/>
            <person name="Higgins S."/>
            <person name="Loffler F."/>
        </authorList>
    </citation>
    <scope>NUCLEOTIDE SEQUENCE</scope>
</reference>
<accession>A0A644VUT4</accession>
<dbReference type="PANTHER" id="PTHR22916:SF3">
    <property type="entry name" value="UDP-GLCNAC:BETAGAL BETA-1,3-N-ACETYLGLUCOSAMINYLTRANSFERASE-LIKE PROTEIN 1"/>
    <property type="match status" value="1"/>
</dbReference>
<sequence>MIDILLASYNGEKYIAEQIDSILNQTYKDWFLYIKDDCSTDNTVKIIMDYEKKYKDKIKVILSDKPSGSAKNNFFSMFEYSNSDYIMTCDQDDVWLPDKIKITLEGMKEAEQENKNIPILVHTDLKVVDENLNVFSDSLFKMQNLDNERYKLNYLLTQNIVTGCTVMANKALLNHTKINPNDAIMHDWWMALIAASLGKIIFIDKATVMYRQHERNSVGAKNVRSINYIKVKISNIDNIKKSIKDTYIQAEKLLEAIGAFLNSNNYDTIQQYSLMKNNRKTKKIYTMVKYKYWKKGLIRNLGQVILA</sequence>
<dbReference type="PANTHER" id="PTHR22916">
    <property type="entry name" value="GLYCOSYLTRANSFERASE"/>
    <property type="match status" value="1"/>
</dbReference>
<gene>
    <name evidence="2" type="ORF">SDC9_41304</name>
</gene>
<feature type="domain" description="Glycosyltransferase 2-like" evidence="1">
    <location>
        <begin position="4"/>
        <end position="110"/>
    </location>
</feature>
<evidence type="ECO:0000313" key="2">
    <source>
        <dbReference type="EMBL" id="MPL95138.1"/>
    </source>
</evidence>
<organism evidence="2">
    <name type="scientific">bioreactor metagenome</name>
    <dbReference type="NCBI Taxonomy" id="1076179"/>
    <lineage>
        <taxon>unclassified sequences</taxon>
        <taxon>metagenomes</taxon>
        <taxon>ecological metagenomes</taxon>
    </lineage>
</organism>
<dbReference type="AlphaFoldDB" id="A0A644VUT4"/>
<dbReference type="InterPro" id="IPR001173">
    <property type="entry name" value="Glyco_trans_2-like"/>
</dbReference>